<evidence type="ECO:0000313" key="6">
    <source>
        <dbReference type="Proteomes" id="UP000762271"/>
    </source>
</evidence>
<reference evidence="5" key="1">
    <citation type="journal article" date="2021" name="Genome Biol. Evol.">
        <title>Continental-Scale Gene Flow Prevents Allopatric Divergence of Pelagic Freshwater Bacteria.</title>
        <authorList>
            <person name="Hoetzinger M."/>
            <person name="Pitt A."/>
            <person name="Huemer A."/>
            <person name="Hahn M.W."/>
        </authorList>
    </citation>
    <scope>NUCLEOTIDE SEQUENCE</scope>
    <source>
        <strain evidence="5">AP-YLGG-20-G6</strain>
    </source>
</reference>
<proteinExistence type="inferred from homology"/>
<evidence type="ECO:0000259" key="4">
    <source>
        <dbReference type="Pfam" id="PF01420"/>
    </source>
</evidence>
<comment type="caution">
    <text evidence="5">The sequence shown here is derived from an EMBL/GenBank/DDBJ whole genome shotgun (WGS) entry which is preliminary data.</text>
</comment>
<feature type="domain" description="Type I restriction modification DNA specificity" evidence="4">
    <location>
        <begin position="197"/>
        <end position="371"/>
    </location>
</feature>
<gene>
    <name evidence="5" type="ORF">G6693_03575</name>
</gene>
<dbReference type="GO" id="GO:0003677">
    <property type="term" value="F:DNA binding"/>
    <property type="evidence" value="ECO:0007669"/>
    <property type="project" value="UniProtKB-KW"/>
</dbReference>
<accession>A0AAE2YKA2</accession>
<dbReference type="Pfam" id="PF01420">
    <property type="entry name" value="Methylase_S"/>
    <property type="match status" value="2"/>
</dbReference>
<comment type="similarity">
    <text evidence="1">Belongs to the type-I restriction system S methylase family.</text>
</comment>
<protein>
    <recommendedName>
        <fullName evidence="4">Type I restriction modification DNA specificity domain-containing protein</fullName>
    </recommendedName>
</protein>
<dbReference type="InterPro" id="IPR052021">
    <property type="entry name" value="Type-I_RS_S_subunit"/>
</dbReference>
<dbReference type="EMBL" id="JAANGI010000001">
    <property type="protein sequence ID" value="MBT8591002.1"/>
    <property type="molecule type" value="Genomic_DNA"/>
</dbReference>
<evidence type="ECO:0000256" key="2">
    <source>
        <dbReference type="ARBA" id="ARBA00022747"/>
    </source>
</evidence>
<dbReference type="InterPro" id="IPR044946">
    <property type="entry name" value="Restrct_endonuc_typeI_TRD_sf"/>
</dbReference>
<keyword evidence="3" id="KW-0238">DNA-binding</keyword>
<evidence type="ECO:0000256" key="1">
    <source>
        <dbReference type="ARBA" id="ARBA00010923"/>
    </source>
</evidence>
<dbReference type="CDD" id="cd17294">
    <property type="entry name" value="RMtype1_S_MmaC7ORF19P_TRD1-CR1_like"/>
    <property type="match status" value="1"/>
</dbReference>
<keyword evidence="2" id="KW-0680">Restriction system</keyword>
<dbReference type="AlphaFoldDB" id="A0AAE2YKA2"/>
<name>A0AAE2YKA2_9BURK</name>
<organism evidence="5 6">
    <name type="scientific">Polynucleobacter paneuropaeus</name>
    <dbReference type="NCBI Taxonomy" id="2527775"/>
    <lineage>
        <taxon>Bacteria</taxon>
        <taxon>Pseudomonadati</taxon>
        <taxon>Pseudomonadota</taxon>
        <taxon>Betaproteobacteria</taxon>
        <taxon>Burkholderiales</taxon>
        <taxon>Burkholderiaceae</taxon>
        <taxon>Polynucleobacter</taxon>
    </lineage>
</organism>
<dbReference type="GO" id="GO:0009307">
    <property type="term" value="P:DNA restriction-modification system"/>
    <property type="evidence" value="ECO:0007669"/>
    <property type="project" value="UniProtKB-KW"/>
</dbReference>
<dbReference type="InterPro" id="IPR000055">
    <property type="entry name" value="Restrct_endonuc_typeI_TRD"/>
</dbReference>
<sequence>MAAKAMVPKLRFKEFKNQWVSNKLDALVDSIQSGNSKHRTEDGKFPLFGSTGAIGMTNATEYSGIAILIARVGANAGSKYLVDGNYSVTDNTLILRLKSSNDYDFFSNLLEYKKLNKLTFGSGQPLVTGGLLKQLEIKSPDLIEQTKIAKFLTAVDTKISQLTKKHELLSSYKKGVMQKIFNQELHFKDDDRREFPEWELTTIGEISSKITAGGTPSTLKKEYWGGSIRWMNSGELNLKVVFEVENRITQAGLENSSTKLIPKNCVLIGLAGQGKTRGTVAMNLVELCTNQSIAAILPNPTIFNTRYLYQNLEARYDELRSLSAGDGGRGGLNLQIIKSMEISLPCLEEQAKIASFLTAIDDKITNVKTQLEATKQYKQGLLQQMFV</sequence>
<dbReference type="Gene3D" id="1.10.287.1120">
    <property type="entry name" value="Bipartite methylase S protein"/>
    <property type="match status" value="2"/>
</dbReference>
<dbReference type="Gene3D" id="3.90.220.20">
    <property type="entry name" value="DNA methylase specificity domains"/>
    <property type="match status" value="2"/>
</dbReference>
<dbReference type="CDD" id="cd17266">
    <property type="entry name" value="RMtype1_S_Sau1132ORF3780P-TRD2-CR2_like"/>
    <property type="match status" value="1"/>
</dbReference>
<feature type="domain" description="Type I restriction modification DNA specificity" evidence="4">
    <location>
        <begin position="36"/>
        <end position="166"/>
    </location>
</feature>
<dbReference type="Proteomes" id="UP000762271">
    <property type="component" value="Unassembled WGS sequence"/>
</dbReference>
<evidence type="ECO:0000313" key="5">
    <source>
        <dbReference type="EMBL" id="MBT8591002.1"/>
    </source>
</evidence>
<dbReference type="PANTHER" id="PTHR30408">
    <property type="entry name" value="TYPE-1 RESTRICTION ENZYME ECOKI SPECIFICITY PROTEIN"/>
    <property type="match status" value="1"/>
</dbReference>
<dbReference type="PANTHER" id="PTHR30408:SF12">
    <property type="entry name" value="TYPE I RESTRICTION ENZYME MJAVIII SPECIFICITY SUBUNIT"/>
    <property type="match status" value="1"/>
</dbReference>
<dbReference type="SUPFAM" id="SSF116734">
    <property type="entry name" value="DNA methylase specificity domain"/>
    <property type="match status" value="2"/>
</dbReference>
<evidence type="ECO:0000256" key="3">
    <source>
        <dbReference type="ARBA" id="ARBA00023125"/>
    </source>
</evidence>